<evidence type="ECO:0000256" key="13">
    <source>
        <dbReference type="ARBA" id="ARBA00023027"/>
    </source>
</evidence>
<evidence type="ECO:0000256" key="7">
    <source>
        <dbReference type="ARBA" id="ARBA00013129"/>
    </source>
</evidence>
<feature type="domain" description="YjeF N-terminal" evidence="22">
    <location>
        <begin position="10"/>
        <end position="183"/>
    </location>
</feature>
<evidence type="ECO:0000259" key="21">
    <source>
        <dbReference type="PROSITE" id="PS51383"/>
    </source>
</evidence>
<dbReference type="HAMAP" id="MF_01965">
    <property type="entry name" value="NADHX_dehydratase"/>
    <property type="match status" value="1"/>
</dbReference>
<dbReference type="EC" id="5.1.99.6" evidence="6"/>
<feature type="domain" description="YjeF C-terminal" evidence="21">
    <location>
        <begin position="189"/>
        <end position="458"/>
    </location>
</feature>
<evidence type="ECO:0000256" key="16">
    <source>
        <dbReference type="ARBA" id="ARBA00023268"/>
    </source>
</evidence>
<comment type="similarity">
    <text evidence="5">In the C-terminal section; belongs to the NnrD/CARKD family.</text>
</comment>
<keyword evidence="13" id="KW-0520">NAD</keyword>
<comment type="similarity">
    <text evidence="4">In the N-terminal section; belongs to the NnrE/AIBP family.</text>
</comment>
<evidence type="ECO:0000256" key="1">
    <source>
        <dbReference type="ARBA" id="ARBA00000013"/>
    </source>
</evidence>
<evidence type="ECO:0000256" key="8">
    <source>
        <dbReference type="ARBA" id="ARBA00022723"/>
    </source>
</evidence>
<keyword evidence="9" id="KW-0547">Nucleotide-binding</keyword>
<comment type="catalytic activity">
    <reaction evidence="20">
        <text>(6S)-NADPHX + ADP = AMP + phosphate + NADPH + H(+)</text>
        <dbReference type="Rhea" id="RHEA:32235"/>
        <dbReference type="ChEBI" id="CHEBI:15378"/>
        <dbReference type="ChEBI" id="CHEBI:43474"/>
        <dbReference type="ChEBI" id="CHEBI:57783"/>
        <dbReference type="ChEBI" id="CHEBI:64076"/>
        <dbReference type="ChEBI" id="CHEBI:456215"/>
        <dbReference type="ChEBI" id="CHEBI:456216"/>
        <dbReference type="EC" id="4.2.1.136"/>
    </reaction>
</comment>
<organism evidence="23">
    <name type="scientific">freshwater metagenome</name>
    <dbReference type="NCBI Taxonomy" id="449393"/>
    <lineage>
        <taxon>unclassified sequences</taxon>
        <taxon>metagenomes</taxon>
        <taxon>ecological metagenomes</taxon>
    </lineage>
</organism>
<dbReference type="AlphaFoldDB" id="A0A6J6KDP0"/>
<evidence type="ECO:0000256" key="14">
    <source>
        <dbReference type="ARBA" id="ARBA00023235"/>
    </source>
</evidence>
<dbReference type="SUPFAM" id="SSF53613">
    <property type="entry name" value="Ribokinase-like"/>
    <property type="match status" value="1"/>
</dbReference>
<dbReference type="InterPro" id="IPR000631">
    <property type="entry name" value="CARKD"/>
</dbReference>
<evidence type="ECO:0000256" key="2">
    <source>
        <dbReference type="ARBA" id="ARBA00000909"/>
    </source>
</evidence>
<evidence type="ECO:0000256" key="9">
    <source>
        <dbReference type="ARBA" id="ARBA00022741"/>
    </source>
</evidence>
<dbReference type="NCBIfam" id="TIGR00196">
    <property type="entry name" value="yjeF_cterm"/>
    <property type="match status" value="1"/>
</dbReference>
<dbReference type="InterPro" id="IPR030677">
    <property type="entry name" value="Nnr"/>
</dbReference>
<evidence type="ECO:0000313" key="23">
    <source>
        <dbReference type="EMBL" id="CAB4647178.1"/>
    </source>
</evidence>
<dbReference type="PANTHER" id="PTHR12592:SF0">
    <property type="entry name" value="ATP-DEPENDENT (S)-NAD(P)H-HYDRATE DEHYDRATASE"/>
    <property type="match status" value="1"/>
</dbReference>
<keyword evidence="12" id="KW-0630">Potassium</keyword>
<dbReference type="CDD" id="cd01171">
    <property type="entry name" value="YXKO-related"/>
    <property type="match status" value="1"/>
</dbReference>
<evidence type="ECO:0000259" key="22">
    <source>
        <dbReference type="PROSITE" id="PS51385"/>
    </source>
</evidence>
<protein>
    <recommendedName>
        <fullName evidence="18">Nicotinamide nucleotide repair protein</fullName>
        <ecNumber evidence="7">4.2.1.136</ecNumber>
        <ecNumber evidence="6">5.1.99.6</ecNumber>
    </recommendedName>
</protein>
<dbReference type="EC" id="4.2.1.136" evidence="7"/>
<sequence>MIPVLTPEQMRAADSAALESVGGGDVFIRRAGHAVARVARTMLGGTYGRRVLVIAGKGHNGDDGRVAAEWLTEWGASVQILDASEVAGHIIDSLVTDLVIDAAYGIGFRGTWSPPFVLDVPVLAVDIPSGLNALDGTVEGGVLVADRTVTFAAVKTGMLFGDGPSLCGEIDIVDVGIDPLDDVSTYLVESSDVATWLPPRDRLAHKWDHAVRVIAGSTGMGGAASLVSAAAMRAGAGMVHLSWRGDAHAVTPPTEVVGRALPAEGWAQDIASDIHRFASLVIGPGLGRGDDIGVEVRNVLSTCDVATVVDGDGIGASVDPRAGHSALTARTAPTVLTPHDGEFAALGGDVANTDRIAATRELAARTGCTILRKGPTTVIADPDGAVYLVVAGDERLATAGSGDVLSGIIGAFLARGLSAHEAAAAASHVHGMAGSSCASEGTIARDVVAMISDVLTEVAEHVR</sequence>
<evidence type="ECO:0000256" key="15">
    <source>
        <dbReference type="ARBA" id="ARBA00023239"/>
    </source>
</evidence>
<keyword evidence="14" id="KW-0413">Isomerase</keyword>
<name>A0A6J6KDP0_9ZZZZ</name>
<evidence type="ECO:0000256" key="11">
    <source>
        <dbReference type="ARBA" id="ARBA00022857"/>
    </source>
</evidence>
<comment type="catalytic activity">
    <reaction evidence="19">
        <text>(6S)-NADHX + ADP = AMP + phosphate + NADH + H(+)</text>
        <dbReference type="Rhea" id="RHEA:32223"/>
        <dbReference type="ChEBI" id="CHEBI:15378"/>
        <dbReference type="ChEBI" id="CHEBI:43474"/>
        <dbReference type="ChEBI" id="CHEBI:57945"/>
        <dbReference type="ChEBI" id="CHEBI:64074"/>
        <dbReference type="ChEBI" id="CHEBI:456215"/>
        <dbReference type="ChEBI" id="CHEBI:456216"/>
        <dbReference type="EC" id="4.2.1.136"/>
    </reaction>
</comment>
<dbReference type="Pfam" id="PF01256">
    <property type="entry name" value="Carb_kinase"/>
    <property type="match status" value="1"/>
</dbReference>
<dbReference type="PIRSF" id="PIRSF017184">
    <property type="entry name" value="Nnr"/>
    <property type="match status" value="1"/>
</dbReference>
<comment type="cofactor">
    <cofactor evidence="3">
        <name>K(+)</name>
        <dbReference type="ChEBI" id="CHEBI:29103"/>
    </cofactor>
</comment>
<dbReference type="InterPro" id="IPR036652">
    <property type="entry name" value="YjeF_N_dom_sf"/>
</dbReference>
<dbReference type="PROSITE" id="PS01050">
    <property type="entry name" value="YJEF_C_2"/>
    <property type="match status" value="1"/>
</dbReference>
<dbReference type="PANTHER" id="PTHR12592">
    <property type="entry name" value="ATP-DEPENDENT (S)-NAD(P)H-HYDRATE DEHYDRATASE FAMILY MEMBER"/>
    <property type="match status" value="1"/>
</dbReference>
<evidence type="ECO:0000256" key="5">
    <source>
        <dbReference type="ARBA" id="ARBA00009524"/>
    </source>
</evidence>
<dbReference type="InterPro" id="IPR029056">
    <property type="entry name" value="Ribokinase-like"/>
</dbReference>
<dbReference type="GO" id="GO:0005524">
    <property type="term" value="F:ATP binding"/>
    <property type="evidence" value="ECO:0007669"/>
    <property type="project" value="UniProtKB-KW"/>
</dbReference>
<evidence type="ECO:0000256" key="20">
    <source>
        <dbReference type="ARBA" id="ARBA00049209"/>
    </source>
</evidence>
<evidence type="ECO:0000256" key="18">
    <source>
        <dbReference type="ARBA" id="ARBA00032624"/>
    </source>
</evidence>
<keyword evidence="8" id="KW-0479">Metal-binding</keyword>
<dbReference type="Gene3D" id="3.40.1190.20">
    <property type="match status" value="1"/>
</dbReference>
<dbReference type="GO" id="GO:0110051">
    <property type="term" value="P:metabolite repair"/>
    <property type="evidence" value="ECO:0007669"/>
    <property type="project" value="TreeGrafter"/>
</dbReference>
<evidence type="ECO:0000256" key="3">
    <source>
        <dbReference type="ARBA" id="ARBA00001958"/>
    </source>
</evidence>
<dbReference type="Pfam" id="PF03853">
    <property type="entry name" value="YjeF_N"/>
    <property type="match status" value="2"/>
</dbReference>
<keyword evidence="15" id="KW-0456">Lyase</keyword>
<comment type="catalytic activity">
    <reaction evidence="2">
        <text>(6R)-NADPHX = (6S)-NADPHX</text>
        <dbReference type="Rhea" id="RHEA:32227"/>
        <dbReference type="ChEBI" id="CHEBI:64076"/>
        <dbReference type="ChEBI" id="CHEBI:64077"/>
        <dbReference type="EC" id="5.1.99.6"/>
    </reaction>
</comment>
<dbReference type="Gene3D" id="3.40.50.10260">
    <property type="entry name" value="YjeF N-terminal domain"/>
    <property type="match status" value="2"/>
</dbReference>
<comment type="catalytic activity">
    <reaction evidence="1">
        <text>(6R)-NADHX = (6S)-NADHX</text>
        <dbReference type="Rhea" id="RHEA:32215"/>
        <dbReference type="ChEBI" id="CHEBI:64074"/>
        <dbReference type="ChEBI" id="CHEBI:64075"/>
        <dbReference type="EC" id="5.1.99.6"/>
    </reaction>
</comment>
<evidence type="ECO:0000256" key="6">
    <source>
        <dbReference type="ARBA" id="ARBA00012228"/>
    </source>
</evidence>
<dbReference type="InterPro" id="IPR004443">
    <property type="entry name" value="YjeF_N_dom"/>
</dbReference>
<comment type="function">
    <text evidence="17">Bifunctional enzyme that catalyzes the epimerization of the S- and R-forms of NAD(P)HX and the dehydration of the S-form of NAD(P)HX at the expense of ADP, which is converted to AMP. This allows the repair of both epimers of NAD(P)HX, a damaged form of NAD(P)H that is a result of enzymatic or heat-dependent hydration.</text>
</comment>
<accession>A0A6J6KDP0</accession>
<dbReference type="SUPFAM" id="SSF64153">
    <property type="entry name" value="YjeF N-terminal domain-like"/>
    <property type="match status" value="1"/>
</dbReference>
<dbReference type="InterPro" id="IPR017953">
    <property type="entry name" value="Carbohydrate_kinase_pred_CS"/>
</dbReference>
<keyword evidence="16" id="KW-0511">Multifunctional enzyme</keyword>
<evidence type="ECO:0000256" key="10">
    <source>
        <dbReference type="ARBA" id="ARBA00022840"/>
    </source>
</evidence>
<proteinExistence type="inferred from homology"/>
<evidence type="ECO:0000256" key="12">
    <source>
        <dbReference type="ARBA" id="ARBA00022958"/>
    </source>
</evidence>
<evidence type="ECO:0000256" key="4">
    <source>
        <dbReference type="ARBA" id="ARBA00006001"/>
    </source>
</evidence>
<keyword evidence="11" id="KW-0521">NADP</keyword>
<dbReference type="GO" id="GO:0052855">
    <property type="term" value="F:ADP-dependent NAD(P)H-hydrate dehydratase activity"/>
    <property type="evidence" value="ECO:0007669"/>
    <property type="project" value="UniProtKB-EC"/>
</dbReference>
<keyword evidence="10" id="KW-0067">ATP-binding</keyword>
<reference evidence="23" key="1">
    <citation type="submission" date="2020-05" db="EMBL/GenBank/DDBJ databases">
        <authorList>
            <person name="Chiriac C."/>
            <person name="Salcher M."/>
            <person name="Ghai R."/>
            <person name="Kavagutti S V."/>
        </authorList>
    </citation>
    <scope>NUCLEOTIDE SEQUENCE</scope>
</reference>
<dbReference type="GO" id="GO:0052856">
    <property type="term" value="F:NAD(P)HX epimerase activity"/>
    <property type="evidence" value="ECO:0007669"/>
    <property type="project" value="UniProtKB-EC"/>
</dbReference>
<evidence type="ECO:0000256" key="17">
    <source>
        <dbReference type="ARBA" id="ARBA00025153"/>
    </source>
</evidence>
<dbReference type="PROSITE" id="PS51385">
    <property type="entry name" value="YJEF_N"/>
    <property type="match status" value="1"/>
</dbReference>
<dbReference type="EMBL" id="CAEZWJ010000006">
    <property type="protein sequence ID" value="CAB4647178.1"/>
    <property type="molecule type" value="Genomic_DNA"/>
</dbReference>
<dbReference type="GO" id="GO:0046872">
    <property type="term" value="F:metal ion binding"/>
    <property type="evidence" value="ECO:0007669"/>
    <property type="project" value="UniProtKB-KW"/>
</dbReference>
<gene>
    <name evidence="23" type="ORF">UFOPK2214_00326</name>
</gene>
<dbReference type="PROSITE" id="PS51383">
    <property type="entry name" value="YJEF_C_3"/>
    <property type="match status" value="1"/>
</dbReference>
<evidence type="ECO:0000256" key="19">
    <source>
        <dbReference type="ARBA" id="ARBA00048238"/>
    </source>
</evidence>